<comment type="similarity">
    <text evidence="1">Belongs to the leucine-binding protein family.</text>
</comment>
<dbReference type="PANTHER" id="PTHR30483:SF6">
    <property type="entry name" value="PERIPLASMIC BINDING PROTEIN OF ABC TRANSPORTER FOR NATURAL AMINO ACIDS"/>
    <property type="match status" value="1"/>
</dbReference>
<comment type="caution">
    <text evidence="5">The sequence shown here is derived from an EMBL/GenBank/DDBJ whole genome shotgun (WGS) entry which is preliminary data.</text>
</comment>
<feature type="non-terminal residue" evidence="5">
    <location>
        <position position="458"/>
    </location>
</feature>
<dbReference type="AlphaFoldDB" id="A0A855X1K4"/>
<evidence type="ECO:0000259" key="4">
    <source>
        <dbReference type="Pfam" id="PF13458"/>
    </source>
</evidence>
<evidence type="ECO:0000313" key="5">
    <source>
        <dbReference type="EMBL" id="PWB73085.1"/>
    </source>
</evidence>
<evidence type="ECO:0000256" key="2">
    <source>
        <dbReference type="ARBA" id="ARBA00022729"/>
    </source>
</evidence>
<dbReference type="Pfam" id="PF13458">
    <property type="entry name" value="Peripla_BP_6"/>
    <property type="match status" value="1"/>
</dbReference>
<dbReference type="Proteomes" id="UP000250918">
    <property type="component" value="Unassembled WGS sequence"/>
</dbReference>
<feature type="domain" description="Leucine-binding protein" evidence="4">
    <location>
        <begin position="224"/>
        <end position="407"/>
    </location>
</feature>
<dbReference type="Gene3D" id="1.25.40.10">
    <property type="entry name" value="Tetratricopeptide repeat domain"/>
    <property type="match status" value="1"/>
</dbReference>
<organism evidence="5 6">
    <name type="scientific">candidate division GN15 bacterium</name>
    <dbReference type="NCBI Taxonomy" id="2072418"/>
    <lineage>
        <taxon>Bacteria</taxon>
        <taxon>candidate division GN15</taxon>
    </lineage>
</organism>
<dbReference type="Gene3D" id="3.40.50.2300">
    <property type="match status" value="2"/>
</dbReference>
<dbReference type="SUPFAM" id="SSF53822">
    <property type="entry name" value="Periplasmic binding protein-like I"/>
    <property type="match status" value="1"/>
</dbReference>
<name>A0A855X1K4_9BACT</name>
<reference evidence="5 6" key="1">
    <citation type="journal article" date="2018" name="ISME J.">
        <title>A methanotrophic archaeon couples anaerobic oxidation of methane to Fe(III) reduction.</title>
        <authorList>
            <person name="Cai C."/>
            <person name="Leu A.O."/>
            <person name="Xie G.J."/>
            <person name="Guo J."/>
            <person name="Feng Y."/>
            <person name="Zhao J.X."/>
            <person name="Tyson G.W."/>
            <person name="Yuan Z."/>
            <person name="Hu S."/>
        </authorList>
    </citation>
    <scope>NUCLEOTIDE SEQUENCE [LARGE SCALE GENOMIC DNA]</scope>
    <source>
        <strain evidence="5">FeB_12</strain>
    </source>
</reference>
<proteinExistence type="inferred from homology"/>
<dbReference type="InterPro" id="IPR028082">
    <property type="entry name" value="Peripla_BP_I"/>
</dbReference>
<dbReference type="InterPro" id="IPR028081">
    <property type="entry name" value="Leu-bd"/>
</dbReference>
<dbReference type="InterPro" id="IPR011990">
    <property type="entry name" value="TPR-like_helical_dom_sf"/>
</dbReference>
<dbReference type="SUPFAM" id="SSF48452">
    <property type="entry name" value="TPR-like"/>
    <property type="match status" value="1"/>
</dbReference>
<feature type="signal peptide" evidence="3">
    <location>
        <begin position="1"/>
        <end position="24"/>
    </location>
</feature>
<gene>
    <name evidence="5" type="ORF">C3F09_05625</name>
</gene>
<dbReference type="EMBL" id="PQAP01000065">
    <property type="protein sequence ID" value="PWB73085.1"/>
    <property type="molecule type" value="Genomic_DNA"/>
</dbReference>
<dbReference type="PANTHER" id="PTHR30483">
    <property type="entry name" value="LEUCINE-SPECIFIC-BINDING PROTEIN"/>
    <property type="match status" value="1"/>
</dbReference>
<keyword evidence="2 3" id="KW-0732">Signal</keyword>
<dbReference type="InterPro" id="IPR051010">
    <property type="entry name" value="BCAA_transport"/>
</dbReference>
<accession>A0A855X1K4</accession>
<protein>
    <recommendedName>
        <fullName evidence="4">Leucine-binding protein domain-containing protein</fullName>
    </recommendedName>
</protein>
<evidence type="ECO:0000313" key="6">
    <source>
        <dbReference type="Proteomes" id="UP000250918"/>
    </source>
</evidence>
<sequence>MQSLLFRLSRLVVLGLTLWGTAAAQSSRNAGDVAAATAQAERLLQQEQWLVAAQLFDSLARENPQSIDLPLFLFGKGKAQYHGGHPREALHSFDDLLTRFPSSSYSAYAWYFSGNCQFKLGALREAIRRYVTAYFGTGDTALQGLATASLSAFDPALVEAVVATVDKPKLTTLQQGALAEAMAATLDHRHEAPRAGMYRSWRDSLSAEPVRPARRGVAPARLLRLAVLVPLSGELQAFGEDLYNGAVVGSDIAREENSVTVQLTPYDTKGDPIAAARMARDISPQSFDAIVGPLTSDEAAVTSAALGCGEFPTVIPAATDPGLTLLSPASFQLSPNLELQGAIMAEYAVRTLVADTAAVIAPSSTEAAAMTRAFVERFKALGGVVIATEQYRDRDRDFAAYIRDIKNVILGRIPDSAVFLDDRGDTLEAEAVPAHVDCLYLPGSPDRVRQLLTQLRFY</sequence>
<evidence type="ECO:0000256" key="1">
    <source>
        <dbReference type="ARBA" id="ARBA00010062"/>
    </source>
</evidence>
<feature type="chain" id="PRO_5032679593" description="Leucine-binding protein domain-containing protein" evidence="3">
    <location>
        <begin position="25"/>
        <end position="458"/>
    </location>
</feature>
<evidence type="ECO:0000256" key="3">
    <source>
        <dbReference type="SAM" id="SignalP"/>
    </source>
</evidence>